<proteinExistence type="predicted"/>
<feature type="domain" description="HTH hxlR-type" evidence="4">
    <location>
        <begin position="11"/>
        <end position="110"/>
    </location>
</feature>
<evidence type="ECO:0000259" key="4">
    <source>
        <dbReference type="PROSITE" id="PS51118"/>
    </source>
</evidence>
<dbReference type="InterPro" id="IPR036390">
    <property type="entry name" value="WH_DNA-bd_sf"/>
</dbReference>
<dbReference type="PROSITE" id="PS51118">
    <property type="entry name" value="HTH_HXLR"/>
    <property type="match status" value="1"/>
</dbReference>
<keyword evidence="2" id="KW-0238">DNA-binding</keyword>
<gene>
    <name evidence="5" type="ORF">bsdtw1_00930</name>
</gene>
<keyword evidence="3" id="KW-0804">Transcription</keyword>
<protein>
    <submittedName>
        <fullName evidence="5">HTH-type transcriptional activator HxlR</fullName>
    </submittedName>
</protein>
<dbReference type="Pfam" id="PF01638">
    <property type="entry name" value="HxlR"/>
    <property type="match status" value="1"/>
</dbReference>
<organism evidence="5 6">
    <name type="scientific">Clostridium fungisolvens</name>
    <dbReference type="NCBI Taxonomy" id="1604897"/>
    <lineage>
        <taxon>Bacteria</taxon>
        <taxon>Bacillati</taxon>
        <taxon>Bacillota</taxon>
        <taxon>Clostridia</taxon>
        <taxon>Eubacteriales</taxon>
        <taxon>Clostridiaceae</taxon>
        <taxon>Clostridium</taxon>
    </lineage>
</organism>
<dbReference type="SUPFAM" id="SSF46785">
    <property type="entry name" value="Winged helix' DNA-binding domain"/>
    <property type="match status" value="1"/>
</dbReference>
<keyword evidence="1" id="KW-0805">Transcription regulation</keyword>
<keyword evidence="6" id="KW-1185">Reference proteome</keyword>
<dbReference type="PANTHER" id="PTHR33204">
    <property type="entry name" value="TRANSCRIPTIONAL REGULATOR, MARR FAMILY"/>
    <property type="match status" value="1"/>
</dbReference>
<sequence length="112" mass="13523">MKKFNDRYGECPMYYTISVLEGKWKWIILWEIYRHEIVRYSKLKEKLQTIAHKTLSQQLKELEADKIINRKQYNEVPPKVEYSLTERGKSLIPVLEIMSKWGSENMIKEVNE</sequence>
<evidence type="ECO:0000256" key="1">
    <source>
        <dbReference type="ARBA" id="ARBA00023015"/>
    </source>
</evidence>
<dbReference type="InterPro" id="IPR036388">
    <property type="entry name" value="WH-like_DNA-bd_sf"/>
</dbReference>
<evidence type="ECO:0000256" key="3">
    <source>
        <dbReference type="ARBA" id="ARBA00023163"/>
    </source>
</evidence>
<comment type="caution">
    <text evidence="5">The sequence shown here is derived from an EMBL/GenBank/DDBJ whole genome shotgun (WGS) entry which is preliminary data.</text>
</comment>
<dbReference type="InterPro" id="IPR002577">
    <property type="entry name" value="HTH_HxlR"/>
</dbReference>
<dbReference type="AlphaFoldDB" id="A0A6V8SIA8"/>
<evidence type="ECO:0000256" key="2">
    <source>
        <dbReference type="ARBA" id="ARBA00023125"/>
    </source>
</evidence>
<dbReference type="EMBL" id="BLZR01000001">
    <property type="protein sequence ID" value="GFP74868.1"/>
    <property type="molecule type" value="Genomic_DNA"/>
</dbReference>
<name>A0A6V8SIA8_9CLOT</name>
<evidence type="ECO:0000313" key="6">
    <source>
        <dbReference type="Proteomes" id="UP000580568"/>
    </source>
</evidence>
<reference evidence="5 6" key="1">
    <citation type="submission" date="2020-07" db="EMBL/GenBank/DDBJ databases">
        <title>A new beta-1,3-glucan-decomposing anaerobic bacterium isolated from anoxic soil subjected to biological soil disinfestation.</title>
        <authorList>
            <person name="Ueki A."/>
            <person name="Tonouchi A."/>
        </authorList>
    </citation>
    <scope>NUCLEOTIDE SEQUENCE [LARGE SCALE GENOMIC DNA]</scope>
    <source>
        <strain evidence="5 6">TW1</strain>
    </source>
</reference>
<dbReference type="PANTHER" id="PTHR33204:SF29">
    <property type="entry name" value="TRANSCRIPTIONAL REGULATOR"/>
    <property type="match status" value="1"/>
</dbReference>
<evidence type="ECO:0000313" key="5">
    <source>
        <dbReference type="EMBL" id="GFP74868.1"/>
    </source>
</evidence>
<dbReference type="RefSeq" id="WP_183276404.1">
    <property type="nucleotide sequence ID" value="NZ_BLZR01000001.1"/>
</dbReference>
<dbReference type="GO" id="GO:0003677">
    <property type="term" value="F:DNA binding"/>
    <property type="evidence" value="ECO:0007669"/>
    <property type="project" value="UniProtKB-KW"/>
</dbReference>
<accession>A0A6V8SIA8</accession>
<dbReference type="Gene3D" id="1.10.10.10">
    <property type="entry name" value="Winged helix-like DNA-binding domain superfamily/Winged helix DNA-binding domain"/>
    <property type="match status" value="1"/>
</dbReference>
<dbReference type="Proteomes" id="UP000580568">
    <property type="component" value="Unassembled WGS sequence"/>
</dbReference>